<proteinExistence type="predicted"/>
<comment type="caution">
    <text evidence="1">The sequence shown here is derived from an EMBL/GenBank/DDBJ whole genome shotgun (WGS) entry which is preliminary data.</text>
</comment>
<sequence>MPKSRHILS</sequence>
<evidence type="ECO:0000313" key="2">
    <source>
        <dbReference type="Proteomes" id="UP000775872"/>
    </source>
</evidence>
<organism evidence="1 2">
    <name type="scientific">Clonostachys solani</name>
    <dbReference type="NCBI Taxonomy" id="160281"/>
    <lineage>
        <taxon>Eukaryota</taxon>
        <taxon>Fungi</taxon>
        <taxon>Dikarya</taxon>
        <taxon>Ascomycota</taxon>
        <taxon>Pezizomycotina</taxon>
        <taxon>Sordariomycetes</taxon>
        <taxon>Hypocreomycetidae</taxon>
        <taxon>Hypocreales</taxon>
        <taxon>Bionectriaceae</taxon>
        <taxon>Clonostachys</taxon>
    </lineage>
</organism>
<dbReference type="Proteomes" id="UP000775872">
    <property type="component" value="Unassembled WGS sequence"/>
</dbReference>
<reference evidence="1" key="1">
    <citation type="submission" date="2021-10" db="EMBL/GenBank/DDBJ databases">
        <authorList>
            <person name="Piombo E."/>
        </authorList>
    </citation>
    <scope>NUCLEOTIDE SEQUENCE</scope>
</reference>
<accession>A0A9N9ZK98</accession>
<name>A0A9N9ZK98_9HYPO</name>
<evidence type="ECO:0000313" key="1">
    <source>
        <dbReference type="EMBL" id="CAH0058140.1"/>
    </source>
</evidence>
<dbReference type="EMBL" id="CABFOC020000082">
    <property type="protein sequence ID" value="CAH0058140.1"/>
    <property type="molecule type" value="Genomic_DNA"/>
</dbReference>
<gene>
    <name evidence="1" type="ORF">CSOL1703_00008618</name>
</gene>
<keyword evidence="2" id="KW-1185">Reference proteome</keyword>
<protein>
    <submittedName>
        <fullName evidence="1">Uncharacterized protein</fullName>
    </submittedName>
</protein>